<sequence>MDTEGLYVRYPESHVTEHRPFSGAWIFCRQRKEALAPADEEEDEISRERRMKGIAEISTLHPYSDLHQEPVFQGQLLLKTQAGCEQSDAWSNVGKLCWLLGPVSKQFVVVAM</sequence>
<dbReference type="Proteomes" id="UP000184499">
    <property type="component" value="Unassembled WGS sequence"/>
</dbReference>
<dbReference type="RefSeq" id="XP_067481840.1">
    <property type="nucleotide sequence ID" value="XM_067624209.1"/>
</dbReference>
<proteinExistence type="predicted"/>
<organism evidence="1 2">
    <name type="scientific">Aspergillus brasiliensis (strain CBS 101740 / IMI 381727 / IBT 21946)</name>
    <dbReference type="NCBI Taxonomy" id="767769"/>
    <lineage>
        <taxon>Eukaryota</taxon>
        <taxon>Fungi</taxon>
        <taxon>Dikarya</taxon>
        <taxon>Ascomycota</taxon>
        <taxon>Pezizomycotina</taxon>
        <taxon>Eurotiomycetes</taxon>
        <taxon>Eurotiomycetidae</taxon>
        <taxon>Eurotiales</taxon>
        <taxon>Aspergillaceae</taxon>
        <taxon>Aspergillus</taxon>
        <taxon>Aspergillus subgen. Circumdati</taxon>
    </lineage>
</organism>
<evidence type="ECO:0000313" key="1">
    <source>
        <dbReference type="EMBL" id="OJJ74592.1"/>
    </source>
</evidence>
<dbReference type="VEuPathDB" id="FungiDB:ASPBRDRAFT_39751"/>
<protein>
    <submittedName>
        <fullName evidence="1">Uncharacterized protein</fullName>
    </submittedName>
</protein>
<gene>
    <name evidence="1" type="ORF">ASPBRDRAFT_39751</name>
</gene>
<dbReference type="AlphaFoldDB" id="A0A1L9USJ5"/>
<keyword evidence="2" id="KW-1185">Reference proteome</keyword>
<dbReference type="EMBL" id="KV878681">
    <property type="protein sequence ID" value="OJJ74592.1"/>
    <property type="molecule type" value="Genomic_DNA"/>
</dbReference>
<dbReference type="GeneID" id="93576697"/>
<accession>A0A1L9USJ5</accession>
<evidence type="ECO:0000313" key="2">
    <source>
        <dbReference type="Proteomes" id="UP000184499"/>
    </source>
</evidence>
<name>A0A1L9USJ5_ASPBC</name>
<reference evidence="2" key="1">
    <citation type="journal article" date="2017" name="Genome Biol.">
        <title>Comparative genomics reveals high biological diversity and specific adaptations in the industrially and medically important fungal genus Aspergillus.</title>
        <authorList>
            <person name="de Vries R.P."/>
            <person name="Riley R."/>
            <person name="Wiebenga A."/>
            <person name="Aguilar-Osorio G."/>
            <person name="Amillis S."/>
            <person name="Uchima C.A."/>
            <person name="Anderluh G."/>
            <person name="Asadollahi M."/>
            <person name="Askin M."/>
            <person name="Barry K."/>
            <person name="Battaglia E."/>
            <person name="Bayram O."/>
            <person name="Benocci T."/>
            <person name="Braus-Stromeyer S.A."/>
            <person name="Caldana C."/>
            <person name="Canovas D."/>
            <person name="Cerqueira G.C."/>
            <person name="Chen F."/>
            <person name="Chen W."/>
            <person name="Choi C."/>
            <person name="Clum A."/>
            <person name="Dos Santos R.A."/>
            <person name="Damasio A.R."/>
            <person name="Diallinas G."/>
            <person name="Emri T."/>
            <person name="Fekete E."/>
            <person name="Flipphi M."/>
            <person name="Freyberg S."/>
            <person name="Gallo A."/>
            <person name="Gournas C."/>
            <person name="Habgood R."/>
            <person name="Hainaut M."/>
            <person name="Harispe M.L."/>
            <person name="Henrissat B."/>
            <person name="Hilden K.S."/>
            <person name="Hope R."/>
            <person name="Hossain A."/>
            <person name="Karabika E."/>
            <person name="Karaffa L."/>
            <person name="Karanyi Z."/>
            <person name="Krasevec N."/>
            <person name="Kuo A."/>
            <person name="Kusch H."/>
            <person name="LaButti K."/>
            <person name="Lagendijk E.L."/>
            <person name="Lapidus A."/>
            <person name="Levasseur A."/>
            <person name="Lindquist E."/>
            <person name="Lipzen A."/>
            <person name="Logrieco A.F."/>
            <person name="MacCabe A."/>
            <person name="Maekelae M.R."/>
            <person name="Malavazi I."/>
            <person name="Melin P."/>
            <person name="Meyer V."/>
            <person name="Mielnichuk N."/>
            <person name="Miskei M."/>
            <person name="Molnar A.P."/>
            <person name="Mule G."/>
            <person name="Ngan C.Y."/>
            <person name="Orejas M."/>
            <person name="Orosz E."/>
            <person name="Ouedraogo J.P."/>
            <person name="Overkamp K.M."/>
            <person name="Park H.-S."/>
            <person name="Perrone G."/>
            <person name="Piumi F."/>
            <person name="Punt P.J."/>
            <person name="Ram A.F."/>
            <person name="Ramon A."/>
            <person name="Rauscher S."/>
            <person name="Record E."/>
            <person name="Riano-Pachon D.M."/>
            <person name="Robert V."/>
            <person name="Roehrig J."/>
            <person name="Ruller R."/>
            <person name="Salamov A."/>
            <person name="Salih N.S."/>
            <person name="Samson R.A."/>
            <person name="Sandor E."/>
            <person name="Sanguinetti M."/>
            <person name="Schuetze T."/>
            <person name="Sepcic K."/>
            <person name="Shelest E."/>
            <person name="Sherlock G."/>
            <person name="Sophianopoulou V."/>
            <person name="Squina F.M."/>
            <person name="Sun H."/>
            <person name="Susca A."/>
            <person name="Todd R.B."/>
            <person name="Tsang A."/>
            <person name="Unkles S.E."/>
            <person name="van de Wiele N."/>
            <person name="van Rossen-Uffink D."/>
            <person name="Oliveira J.V."/>
            <person name="Vesth T.C."/>
            <person name="Visser J."/>
            <person name="Yu J.-H."/>
            <person name="Zhou M."/>
            <person name="Andersen M.R."/>
            <person name="Archer D.B."/>
            <person name="Baker S.E."/>
            <person name="Benoit I."/>
            <person name="Brakhage A.A."/>
            <person name="Braus G.H."/>
            <person name="Fischer R."/>
            <person name="Frisvad J.C."/>
            <person name="Goldman G.H."/>
            <person name="Houbraken J."/>
            <person name="Oakley B."/>
            <person name="Pocsi I."/>
            <person name="Scazzocchio C."/>
            <person name="Seiboth B."/>
            <person name="vanKuyk P.A."/>
            <person name="Wortman J."/>
            <person name="Dyer P.S."/>
            <person name="Grigoriev I.V."/>
        </authorList>
    </citation>
    <scope>NUCLEOTIDE SEQUENCE [LARGE SCALE GENOMIC DNA]</scope>
    <source>
        <strain evidence="2">CBS 101740 / IMI 381727 / IBT 21946</strain>
    </source>
</reference>